<dbReference type="GO" id="GO:0016020">
    <property type="term" value="C:membrane"/>
    <property type="evidence" value="ECO:0007669"/>
    <property type="project" value="UniProtKB-SubCell"/>
</dbReference>
<keyword evidence="7" id="KW-0812">Transmembrane</keyword>
<feature type="transmembrane region" description="Helical" evidence="7">
    <location>
        <begin position="25"/>
        <end position="50"/>
    </location>
</feature>
<protein>
    <submittedName>
        <fullName evidence="8">Transferase</fullName>
    </submittedName>
</protein>
<keyword evidence="3 8" id="KW-0808">Transferase</keyword>
<evidence type="ECO:0000256" key="6">
    <source>
        <dbReference type="SAM" id="MobiDB-lite"/>
    </source>
</evidence>
<comment type="caution">
    <text evidence="8">The sequence shown here is derived from an EMBL/GenBank/DDBJ whole genome shotgun (WGS) entry which is preliminary data.</text>
</comment>
<dbReference type="EMBL" id="BAABME010003430">
    <property type="protein sequence ID" value="GAA0158773.1"/>
    <property type="molecule type" value="Genomic_DNA"/>
</dbReference>
<name>A0AAV3Q6D3_LITER</name>
<organism evidence="8 9">
    <name type="scientific">Lithospermum erythrorhizon</name>
    <name type="common">Purple gromwell</name>
    <name type="synonym">Lithospermum officinale var. erythrorhizon</name>
    <dbReference type="NCBI Taxonomy" id="34254"/>
    <lineage>
        <taxon>Eukaryota</taxon>
        <taxon>Viridiplantae</taxon>
        <taxon>Streptophyta</taxon>
        <taxon>Embryophyta</taxon>
        <taxon>Tracheophyta</taxon>
        <taxon>Spermatophyta</taxon>
        <taxon>Magnoliopsida</taxon>
        <taxon>eudicotyledons</taxon>
        <taxon>Gunneridae</taxon>
        <taxon>Pentapetalae</taxon>
        <taxon>asterids</taxon>
        <taxon>lamiids</taxon>
        <taxon>Boraginales</taxon>
        <taxon>Boraginaceae</taxon>
        <taxon>Boraginoideae</taxon>
        <taxon>Lithospermeae</taxon>
        <taxon>Lithospermum</taxon>
    </lineage>
</organism>
<keyword evidence="2" id="KW-0328">Glycosyltransferase</keyword>
<feature type="region of interest" description="Disordered" evidence="6">
    <location>
        <begin position="81"/>
        <end position="117"/>
    </location>
</feature>
<dbReference type="PANTHER" id="PTHR31042">
    <property type="entry name" value="CORE-2/I-BRANCHING BETA-1,6-N-ACETYLGLUCOSAMINYLTRANSFERASE FAMILY PROTEIN-RELATED"/>
    <property type="match status" value="1"/>
</dbReference>
<dbReference type="Proteomes" id="UP001454036">
    <property type="component" value="Unassembled WGS sequence"/>
</dbReference>
<dbReference type="InterPro" id="IPR044174">
    <property type="entry name" value="BC10-like"/>
</dbReference>
<evidence type="ECO:0000256" key="3">
    <source>
        <dbReference type="ARBA" id="ARBA00022679"/>
    </source>
</evidence>
<proteinExistence type="predicted"/>
<dbReference type="PANTHER" id="PTHR31042:SF153">
    <property type="entry name" value="GLYCOSYLTRANSFERASE BC10-LIKE"/>
    <property type="match status" value="1"/>
</dbReference>
<reference evidence="8 9" key="1">
    <citation type="submission" date="2024-01" db="EMBL/GenBank/DDBJ databases">
        <title>The complete chloroplast genome sequence of Lithospermum erythrorhizon: insights into the phylogenetic relationship among Boraginaceae species and the maternal lineages of purple gromwells.</title>
        <authorList>
            <person name="Okada T."/>
            <person name="Watanabe K."/>
        </authorList>
    </citation>
    <scope>NUCLEOTIDE SEQUENCE [LARGE SCALE GENOMIC DNA]</scope>
</reference>
<keyword evidence="9" id="KW-1185">Reference proteome</keyword>
<evidence type="ECO:0000256" key="1">
    <source>
        <dbReference type="ARBA" id="ARBA00004606"/>
    </source>
</evidence>
<dbReference type="Pfam" id="PF02485">
    <property type="entry name" value="Branch"/>
    <property type="match status" value="1"/>
</dbReference>
<gene>
    <name evidence="8" type="ORF">LIER_15716</name>
</gene>
<keyword evidence="4 7" id="KW-0472">Membrane</keyword>
<accession>A0AAV3Q6D3</accession>
<keyword evidence="7" id="KW-1133">Transmembrane helix</keyword>
<evidence type="ECO:0000256" key="4">
    <source>
        <dbReference type="ARBA" id="ARBA00023136"/>
    </source>
</evidence>
<feature type="compositionally biased region" description="Polar residues" evidence="6">
    <location>
        <begin position="81"/>
        <end position="97"/>
    </location>
</feature>
<dbReference type="AlphaFoldDB" id="A0AAV3Q6D3"/>
<comment type="subcellular location">
    <subcellularLocation>
        <location evidence="1">Membrane</location>
        <topology evidence="1">Single-pass type II membrane protein</topology>
    </subcellularLocation>
</comment>
<sequence>MKKMKGEQQEQLFSSIKIPNNPQRYLHNFMICFLFFGSGLVIGITLSFYLNDLPFIFNLKFQEKEYSVGVKSASPILSSSKESQLLTPPTISRNSHQSSSPPPPLLPKTTQQSNFDSEEKLPIEQNLVLESNPVEIKQESGERVGLKEFLEPPKAMHDMTDEELSWRASLVPTILNYPFKQTPKVAFMYLSRGDMPLAPLWERFFAGHEGLYSIYVHTQPFYNGNAPPNSVFHNRRIPSKAVEWGKFSMIEAERRLLANALLDISNTRFVLLSEACIPLYNFTTIYKYLMESNTTFVESYDDPSTVGRGRYSRRMMPHVTINQWRKGSQWIEVDRQVAVDIITDTKYFNLFKKYCRPDCYSDEHYIPTMVTMKFWRKNANRTLTWVDWSKGGPHPMRFGRYEVTVDLLKDLRKGGKCLYNGKSTDVCHLFARKFSYLSLNRLLMFSQKAFQY</sequence>
<evidence type="ECO:0000256" key="7">
    <source>
        <dbReference type="SAM" id="Phobius"/>
    </source>
</evidence>
<evidence type="ECO:0000256" key="2">
    <source>
        <dbReference type="ARBA" id="ARBA00022676"/>
    </source>
</evidence>
<dbReference type="GO" id="GO:0016757">
    <property type="term" value="F:glycosyltransferase activity"/>
    <property type="evidence" value="ECO:0007669"/>
    <property type="project" value="UniProtKB-KW"/>
</dbReference>
<dbReference type="InterPro" id="IPR003406">
    <property type="entry name" value="Glyco_trans_14"/>
</dbReference>
<evidence type="ECO:0000256" key="5">
    <source>
        <dbReference type="ARBA" id="ARBA00023180"/>
    </source>
</evidence>
<keyword evidence="5" id="KW-0325">Glycoprotein</keyword>
<evidence type="ECO:0000313" key="8">
    <source>
        <dbReference type="EMBL" id="GAA0158773.1"/>
    </source>
</evidence>
<evidence type="ECO:0000313" key="9">
    <source>
        <dbReference type="Proteomes" id="UP001454036"/>
    </source>
</evidence>